<dbReference type="Proteomes" id="UP001214441">
    <property type="component" value="Unassembled WGS sequence"/>
</dbReference>
<feature type="transmembrane region" description="Helical" evidence="1">
    <location>
        <begin position="30"/>
        <end position="51"/>
    </location>
</feature>
<name>A0ABT7A3H7_9ACTN</name>
<keyword evidence="1" id="KW-0812">Transmembrane</keyword>
<keyword evidence="3" id="KW-1185">Reference proteome</keyword>
<dbReference type="Pfam" id="PF18969">
    <property type="entry name" value="DUF5708"/>
    <property type="match status" value="1"/>
</dbReference>
<organism evidence="2 3">
    <name type="scientific">Streptomyces iconiensis</name>
    <dbReference type="NCBI Taxonomy" id="1384038"/>
    <lineage>
        <taxon>Bacteria</taxon>
        <taxon>Bacillati</taxon>
        <taxon>Actinomycetota</taxon>
        <taxon>Actinomycetes</taxon>
        <taxon>Kitasatosporales</taxon>
        <taxon>Streptomycetaceae</taxon>
        <taxon>Streptomyces</taxon>
    </lineage>
</organism>
<protein>
    <submittedName>
        <fullName evidence="2">DUF5708 family protein</fullName>
    </submittedName>
</protein>
<gene>
    <name evidence="2" type="ORF">NMN56_025170</name>
</gene>
<keyword evidence="1" id="KW-1133">Transmembrane helix</keyword>
<accession>A0ABT7A3H7</accession>
<evidence type="ECO:0000256" key="1">
    <source>
        <dbReference type="SAM" id="Phobius"/>
    </source>
</evidence>
<keyword evidence="1" id="KW-0472">Membrane</keyword>
<proteinExistence type="predicted"/>
<dbReference type="InterPro" id="IPR043762">
    <property type="entry name" value="DUF5708"/>
</dbReference>
<dbReference type="EMBL" id="JANCPR020000027">
    <property type="protein sequence ID" value="MDJ1135193.1"/>
    <property type="molecule type" value="Genomic_DNA"/>
</dbReference>
<sequence>MNPVTKSFLEGAAHFIAGLGLWLFGGGVEIPVITLTALGVVLMAIGVLLVAKGGYLTVRARRDAARAREQAAEQV</sequence>
<evidence type="ECO:0000313" key="2">
    <source>
        <dbReference type="EMBL" id="MDJ1135193.1"/>
    </source>
</evidence>
<feature type="transmembrane region" description="Helical" evidence="1">
    <location>
        <begin position="7"/>
        <end position="24"/>
    </location>
</feature>
<evidence type="ECO:0000313" key="3">
    <source>
        <dbReference type="Proteomes" id="UP001214441"/>
    </source>
</evidence>
<comment type="caution">
    <text evidence="2">The sequence shown here is derived from an EMBL/GenBank/DDBJ whole genome shotgun (WGS) entry which is preliminary data.</text>
</comment>
<dbReference type="RefSeq" id="WP_274040593.1">
    <property type="nucleotide sequence ID" value="NZ_JANCPR020000027.1"/>
</dbReference>
<reference evidence="2 3" key="1">
    <citation type="submission" date="2023-05" db="EMBL/GenBank/DDBJ databases">
        <title>Streptantibioticus silvisoli sp. nov., acidotolerant actinomycetes 1 from pine litter.</title>
        <authorList>
            <person name="Swiecimska M."/>
            <person name="Golinska P."/>
            <person name="Sangal V."/>
            <person name="Wachnowicz B."/>
            <person name="Goodfellow M."/>
        </authorList>
    </citation>
    <scope>NUCLEOTIDE SEQUENCE [LARGE SCALE GENOMIC DNA]</scope>
    <source>
        <strain evidence="2 3">DSM 42109</strain>
    </source>
</reference>